<feature type="domain" description="O-methyltransferase dimerisation" evidence="5">
    <location>
        <begin position="3"/>
        <end position="70"/>
    </location>
</feature>
<dbReference type="PANTHER" id="PTHR43712">
    <property type="entry name" value="PUTATIVE (AFU_ORTHOLOGUE AFUA_4G14580)-RELATED"/>
    <property type="match status" value="1"/>
</dbReference>
<dbReference type="Gene3D" id="3.40.50.150">
    <property type="entry name" value="Vaccinia Virus protein VP39"/>
    <property type="match status" value="2"/>
</dbReference>
<keyword evidence="1 6" id="KW-0489">Methyltransferase</keyword>
<dbReference type="OrthoDB" id="547484at2759"/>
<dbReference type="AlphaFoldDB" id="A0A0D2MQ78"/>
<dbReference type="InterPro" id="IPR036388">
    <property type="entry name" value="WH-like_DNA-bd_sf"/>
</dbReference>
<dbReference type="PROSITE" id="PS51683">
    <property type="entry name" value="SAM_OMT_II"/>
    <property type="match status" value="1"/>
</dbReference>
<dbReference type="Pfam" id="PF08100">
    <property type="entry name" value="Dimerisation"/>
    <property type="match status" value="1"/>
</dbReference>
<dbReference type="GO" id="GO:0032259">
    <property type="term" value="P:methylation"/>
    <property type="evidence" value="ECO:0007669"/>
    <property type="project" value="UniProtKB-KW"/>
</dbReference>
<dbReference type="KEGG" id="mng:MNEG_3133"/>
<name>A0A0D2MQ78_9CHLO</name>
<dbReference type="RefSeq" id="XP_013903844.1">
    <property type="nucleotide sequence ID" value="XM_014048390.1"/>
</dbReference>
<evidence type="ECO:0000256" key="3">
    <source>
        <dbReference type="ARBA" id="ARBA00022691"/>
    </source>
</evidence>
<evidence type="ECO:0000259" key="5">
    <source>
        <dbReference type="Pfam" id="PF08100"/>
    </source>
</evidence>
<dbReference type="SUPFAM" id="SSF53335">
    <property type="entry name" value="S-adenosyl-L-methionine-dependent methyltransferases"/>
    <property type="match status" value="1"/>
</dbReference>
<evidence type="ECO:0000259" key="4">
    <source>
        <dbReference type="Pfam" id="PF00891"/>
    </source>
</evidence>
<evidence type="ECO:0000256" key="2">
    <source>
        <dbReference type="ARBA" id="ARBA00022679"/>
    </source>
</evidence>
<dbReference type="InterPro" id="IPR001077">
    <property type="entry name" value="COMT_C"/>
</dbReference>
<evidence type="ECO:0000313" key="7">
    <source>
        <dbReference type="Proteomes" id="UP000054498"/>
    </source>
</evidence>
<sequence>MEIMAQLDIPDKLAAGPRTAAQVAEEAGSNPDFTLRLLRAAVAGGLLSADCKKGELLFSNNTLSEHLTTSHPSSMRGFVRHFATDCFRALGTLGETERPKNQEDFSAGMQSIDGLGLAALIADFNWTRFDRFVDVGGAFGSVLNALLAHNPKAHERIEFVGGSFFDASSLPQGKVGDAFVLRNVLHDWSDEDSLTILKALRSAIGSSGAALVLLEMSLLDDMGDPMGFARYHMDMHMMAMCHGKERTKKEWEALLSAAGFQLVAMRPTRSIFWAVEAKPVGQQ</sequence>
<organism evidence="6 7">
    <name type="scientific">Monoraphidium neglectum</name>
    <dbReference type="NCBI Taxonomy" id="145388"/>
    <lineage>
        <taxon>Eukaryota</taxon>
        <taxon>Viridiplantae</taxon>
        <taxon>Chlorophyta</taxon>
        <taxon>core chlorophytes</taxon>
        <taxon>Chlorophyceae</taxon>
        <taxon>CS clade</taxon>
        <taxon>Sphaeropleales</taxon>
        <taxon>Selenastraceae</taxon>
        <taxon>Monoraphidium</taxon>
    </lineage>
</organism>
<dbReference type="EMBL" id="KK100600">
    <property type="protein sequence ID" value="KIZ04825.1"/>
    <property type="molecule type" value="Genomic_DNA"/>
</dbReference>
<dbReference type="Gene3D" id="1.10.10.10">
    <property type="entry name" value="Winged helix-like DNA-binding domain superfamily/Winged helix DNA-binding domain"/>
    <property type="match status" value="1"/>
</dbReference>
<dbReference type="SUPFAM" id="SSF46785">
    <property type="entry name" value="Winged helix' DNA-binding domain"/>
    <property type="match status" value="1"/>
</dbReference>
<gene>
    <name evidence="6" type="ORF">MNEG_3133</name>
</gene>
<keyword evidence="7" id="KW-1185">Reference proteome</keyword>
<accession>A0A0D2MQ78</accession>
<dbReference type="Proteomes" id="UP000054498">
    <property type="component" value="Unassembled WGS sequence"/>
</dbReference>
<dbReference type="GeneID" id="25736011"/>
<dbReference type="EC" id="2.1.1.-" evidence="6"/>
<dbReference type="InterPro" id="IPR029063">
    <property type="entry name" value="SAM-dependent_MTases_sf"/>
</dbReference>
<feature type="domain" description="O-methyltransferase C-terminal" evidence="4">
    <location>
        <begin position="150"/>
        <end position="261"/>
    </location>
</feature>
<dbReference type="Pfam" id="PF00891">
    <property type="entry name" value="Methyltransf_2"/>
    <property type="match status" value="1"/>
</dbReference>
<protein>
    <submittedName>
        <fullName evidence="6">Chavicol O-methyltransferase</fullName>
        <ecNumber evidence="6">2.1.1.-</ecNumber>
    </submittedName>
</protein>
<proteinExistence type="predicted"/>
<evidence type="ECO:0000313" key="6">
    <source>
        <dbReference type="EMBL" id="KIZ04825.1"/>
    </source>
</evidence>
<keyword evidence="2 6" id="KW-0808">Transferase</keyword>
<dbReference type="GO" id="GO:0008171">
    <property type="term" value="F:O-methyltransferase activity"/>
    <property type="evidence" value="ECO:0007669"/>
    <property type="project" value="InterPro"/>
</dbReference>
<dbReference type="InterPro" id="IPR012967">
    <property type="entry name" value="COMT_dimerisation"/>
</dbReference>
<reference evidence="6 7" key="1">
    <citation type="journal article" date="2013" name="BMC Genomics">
        <title>Reconstruction of the lipid metabolism for the microalga Monoraphidium neglectum from its genome sequence reveals characteristics suitable for biofuel production.</title>
        <authorList>
            <person name="Bogen C."/>
            <person name="Al-Dilaimi A."/>
            <person name="Albersmeier A."/>
            <person name="Wichmann J."/>
            <person name="Grundmann M."/>
            <person name="Rupp O."/>
            <person name="Lauersen K.J."/>
            <person name="Blifernez-Klassen O."/>
            <person name="Kalinowski J."/>
            <person name="Goesmann A."/>
            <person name="Mussgnug J.H."/>
            <person name="Kruse O."/>
        </authorList>
    </citation>
    <scope>NUCLEOTIDE SEQUENCE [LARGE SCALE GENOMIC DNA]</scope>
    <source>
        <strain evidence="6 7">SAG 48.87</strain>
    </source>
</reference>
<dbReference type="InterPro" id="IPR016461">
    <property type="entry name" value="COMT-like"/>
</dbReference>
<keyword evidence="3" id="KW-0949">S-adenosyl-L-methionine</keyword>
<evidence type="ECO:0000256" key="1">
    <source>
        <dbReference type="ARBA" id="ARBA00022603"/>
    </source>
</evidence>
<dbReference type="InterPro" id="IPR036390">
    <property type="entry name" value="WH_DNA-bd_sf"/>
</dbReference>
<dbReference type="PANTHER" id="PTHR43712:SF2">
    <property type="entry name" value="O-METHYLTRANSFERASE CICE"/>
    <property type="match status" value="1"/>
</dbReference>
<dbReference type="GO" id="GO:0046983">
    <property type="term" value="F:protein dimerization activity"/>
    <property type="evidence" value="ECO:0007669"/>
    <property type="project" value="InterPro"/>
</dbReference>